<dbReference type="OrthoDB" id="7068425at2"/>
<dbReference type="InterPro" id="IPR010774">
    <property type="entry name" value="YbcO"/>
</dbReference>
<organism evidence="1 2">
    <name type="scientific">Paradevosia tibetensis</name>
    <dbReference type="NCBI Taxonomy" id="1447062"/>
    <lineage>
        <taxon>Bacteria</taxon>
        <taxon>Pseudomonadati</taxon>
        <taxon>Pseudomonadota</taxon>
        <taxon>Alphaproteobacteria</taxon>
        <taxon>Hyphomicrobiales</taxon>
        <taxon>Devosiaceae</taxon>
        <taxon>Paradevosia</taxon>
    </lineage>
</organism>
<evidence type="ECO:0000313" key="1">
    <source>
        <dbReference type="EMBL" id="QEE20386.1"/>
    </source>
</evidence>
<name>A0A5B9DMY2_9HYPH</name>
<accession>A0A5B9DMY2</accession>
<dbReference type="Pfam" id="PF07102">
    <property type="entry name" value="YbcO"/>
    <property type="match status" value="1"/>
</dbReference>
<keyword evidence="2" id="KW-1185">Reference proteome</keyword>
<gene>
    <name evidence="1" type="ORF">FNA67_09450</name>
</gene>
<dbReference type="AlphaFoldDB" id="A0A5B9DMY2"/>
<dbReference type="Proteomes" id="UP000321062">
    <property type="component" value="Chromosome"/>
</dbReference>
<evidence type="ECO:0000313" key="2">
    <source>
        <dbReference type="Proteomes" id="UP000321062"/>
    </source>
</evidence>
<proteinExistence type="predicted"/>
<dbReference type="EMBL" id="CP041690">
    <property type="protein sequence ID" value="QEE20386.1"/>
    <property type="molecule type" value="Genomic_DNA"/>
</dbReference>
<dbReference type="KEGG" id="yti:FNA67_09450"/>
<dbReference type="Gene3D" id="3.30.50.20">
    <property type="entry name" value="prophage-derive protein ybcO"/>
    <property type="match status" value="1"/>
</dbReference>
<reference evidence="1 2" key="1">
    <citation type="journal article" date="2015" name="Int. J. Syst. Evol. Microbiol.">
        <title>Youhaiella tibetensis gen. nov., sp. nov., isolated from subsurface sediment.</title>
        <authorList>
            <person name="Wang Y.X."/>
            <person name="Huang F.Q."/>
            <person name="Nogi Y."/>
            <person name="Pang S.J."/>
            <person name="Wang P.K."/>
            <person name="Lv J."/>
        </authorList>
    </citation>
    <scope>NUCLEOTIDE SEQUENCE [LARGE SCALE GENOMIC DNA]</scope>
    <source>
        <strain evidence="2">fig4</strain>
    </source>
</reference>
<dbReference type="RefSeq" id="WP_147655859.1">
    <property type="nucleotide sequence ID" value="NZ_BMFM01000001.1"/>
</dbReference>
<protein>
    <submittedName>
        <fullName evidence="1">DUF1364 domain-containing protein</fullName>
    </submittedName>
</protein>
<sequence length="160" mass="18206">MTLRQRLEPIRSNKYLSAAKGQPCQLRFVGICLDPSGLGHETTVFAHFRHGKGMAQKAHDFDGADACANCHRFLDEGWSGKVSYTIVLETMLRGLERTLENRIRRGVLVMPITIDTPASARPVKPRKPREERQRIPTSQNTWPQGRKIPTRPMRHKEPTP</sequence>